<dbReference type="SUPFAM" id="SSF49899">
    <property type="entry name" value="Concanavalin A-like lectins/glucanases"/>
    <property type="match status" value="2"/>
</dbReference>
<dbReference type="SMART" id="SM00560">
    <property type="entry name" value="LamGL"/>
    <property type="match status" value="1"/>
</dbReference>
<dbReference type="RefSeq" id="WP_051239704.1">
    <property type="nucleotide sequence ID" value="NZ_AULI01000006.1"/>
</dbReference>
<dbReference type="InterPro" id="IPR013148">
    <property type="entry name" value="Glyco_hydro_32_N"/>
</dbReference>
<name>A0A0A5GHX7_9BACI</name>
<organism evidence="9 10">
    <name type="scientific">Pontibacillus halophilus JSM 076056 = DSM 19796</name>
    <dbReference type="NCBI Taxonomy" id="1385510"/>
    <lineage>
        <taxon>Bacteria</taxon>
        <taxon>Bacillati</taxon>
        <taxon>Bacillota</taxon>
        <taxon>Bacilli</taxon>
        <taxon>Bacillales</taxon>
        <taxon>Bacillaceae</taxon>
        <taxon>Pontibacillus</taxon>
    </lineage>
</organism>
<dbReference type="Pfam" id="PF08244">
    <property type="entry name" value="Glyco_hydro_32C"/>
    <property type="match status" value="1"/>
</dbReference>
<dbReference type="Proteomes" id="UP000030528">
    <property type="component" value="Unassembled WGS sequence"/>
</dbReference>
<dbReference type="Pfam" id="PF00251">
    <property type="entry name" value="Glyco_hydro_32N"/>
    <property type="match status" value="1"/>
</dbReference>
<evidence type="ECO:0000256" key="4">
    <source>
        <dbReference type="ARBA" id="ARBA00022801"/>
    </source>
</evidence>
<dbReference type="EMBL" id="AVPE01000004">
    <property type="protein sequence ID" value="KGX92856.1"/>
    <property type="molecule type" value="Genomic_DNA"/>
</dbReference>
<dbReference type="InterPro" id="IPR013189">
    <property type="entry name" value="Glyco_hydro_32_C"/>
</dbReference>
<dbReference type="InterPro" id="IPR051214">
    <property type="entry name" value="GH32_Enzymes"/>
</dbReference>
<dbReference type="Gene3D" id="2.60.120.200">
    <property type="match status" value="1"/>
</dbReference>
<accession>A0A0A5GHX7</accession>
<dbReference type="EC" id="3.2.1.26" evidence="2"/>
<gene>
    <name evidence="9" type="ORF">N781_13260</name>
</gene>
<dbReference type="eggNOG" id="COG1621">
    <property type="taxonomic scope" value="Bacteria"/>
</dbReference>
<dbReference type="Gene3D" id="2.60.120.560">
    <property type="entry name" value="Exo-inulinase, domain 1"/>
    <property type="match status" value="1"/>
</dbReference>
<keyword evidence="10" id="KW-1185">Reference proteome</keyword>
<dbReference type="CDD" id="cd08996">
    <property type="entry name" value="GH32_FFase"/>
    <property type="match status" value="1"/>
</dbReference>
<dbReference type="InterPro" id="IPR006558">
    <property type="entry name" value="LamG-like"/>
</dbReference>
<comment type="caution">
    <text evidence="9">The sequence shown here is derived from an EMBL/GenBank/DDBJ whole genome shotgun (WGS) entry which is preliminary data.</text>
</comment>
<dbReference type="STRING" id="1385510.GCA_000425205_01484"/>
<keyword evidence="5" id="KW-1015">Disulfide bond</keyword>
<evidence type="ECO:0000313" key="9">
    <source>
        <dbReference type="EMBL" id="KGX92856.1"/>
    </source>
</evidence>
<sequence length="785" mass="88872">MKKLMVGAGVLSVFALLSISTWFLDRTAHHHSDKHTNSERKVIQNQPLYAFHFEKSQALQQEEHSYVWHDALIKKGETPQVRKGVQGDSILFDGYSTYLEIPYEETKQPTDSFTVSAWVAPRAYEWGDEGYTSAIINQHNEKEKEGYVLGVGRHGYPTFQVGISGQWIELWAPKHQTVNKGEWTHLTAVFNKEQQQIELYRNGELVQERTVPEGGTYTPSSDDPLRIGKHNQAVAVSDVFQAHHFNGLLDEVKVENRALAEEEVKQMVEEKEGDLASPNLSFNRHVYSGDPYRPNYHFTAPRAWMNEPHAPIYANGKYHLFYQFNPFGPFWHQIHWGHAVSDNMLNWEDASIALSPSEDTAARDGVWSGSATKDEHGVPVLYYTAGHDEMTPNQMTGLARPTNPDDPILNNWTMKPEPVTVQEEGLTTEEGKVRYGEFRDPFVWKEGEKWYQLVGSGVEGAGGTALVYSSNDMESWSYEGPLMIGDEEKYPKTGDVWEMPALLPVQNERTGEEKMMFVISPYFSSASPYASRYTFYWIGEWDQETASFQPDHEAPKSLDYGEHMTGVQGFVDEKGRTLLTSILQDRRGEKAKYESGWAHGAGMPMEVYLTEDNELGRRPVQEVEDAQREQLLNIENVPMKEANRKLDAVHGDTLQIQLTLDVSGTKHAGLKVFKAPDVKEETFILYNNETSELLVDRGRSSLNPSIEKGVQGGHLDLEQNELTLNVLMDRSILEIYANEEASISTRVFPTLQQSDGVQIYGIDGAPFVKSLKVWNMGTTIDGEED</sequence>
<feature type="domain" description="LamG-like jellyroll fold" evidence="8">
    <location>
        <begin position="111"/>
        <end position="262"/>
    </location>
</feature>
<dbReference type="InterPro" id="IPR013320">
    <property type="entry name" value="ConA-like_dom_sf"/>
</dbReference>
<dbReference type="GO" id="GO:0005975">
    <property type="term" value="P:carbohydrate metabolic process"/>
    <property type="evidence" value="ECO:0007669"/>
    <property type="project" value="InterPro"/>
</dbReference>
<proteinExistence type="inferred from homology"/>
<dbReference type="AlphaFoldDB" id="A0A0A5GHX7"/>
<keyword evidence="3" id="KW-0732">Signal</keyword>
<dbReference type="InterPro" id="IPR023296">
    <property type="entry name" value="Glyco_hydro_beta-prop_sf"/>
</dbReference>
<reference evidence="9 10" key="1">
    <citation type="submission" date="2013-08" db="EMBL/GenBank/DDBJ databases">
        <authorList>
            <person name="Huang J."/>
            <person name="Wang G."/>
        </authorList>
    </citation>
    <scope>NUCLEOTIDE SEQUENCE [LARGE SCALE GENOMIC DNA]</scope>
    <source>
        <strain evidence="9 10">JSM 076056</strain>
    </source>
</reference>
<dbReference type="SUPFAM" id="SSF75005">
    <property type="entry name" value="Arabinanase/levansucrase/invertase"/>
    <property type="match status" value="1"/>
</dbReference>
<evidence type="ECO:0000313" key="10">
    <source>
        <dbReference type="Proteomes" id="UP000030528"/>
    </source>
</evidence>
<dbReference type="PANTHER" id="PTHR43101:SF1">
    <property type="entry name" value="BETA-FRUCTOSIDASE"/>
    <property type="match status" value="1"/>
</dbReference>
<evidence type="ECO:0000259" key="8">
    <source>
        <dbReference type="SMART" id="SM00560"/>
    </source>
</evidence>
<dbReference type="GO" id="GO:0004564">
    <property type="term" value="F:beta-fructofuranosidase activity"/>
    <property type="evidence" value="ECO:0007669"/>
    <property type="project" value="UniProtKB-EC"/>
</dbReference>
<evidence type="ECO:0000256" key="1">
    <source>
        <dbReference type="ARBA" id="ARBA00009902"/>
    </source>
</evidence>
<evidence type="ECO:0000256" key="7">
    <source>
        <dbReference type="RuleBase" id="RU362110"/>
    </source>
</evidence>
<dbReference type="Gene3D" id="2.115.10.20">
    <property type="entry name" value="Glycosyl hydrolase domain, family 43"/>
    <property type="match status" value="1"/>
</dbReference>
<dbReference type="InterPro" id="IPR001362">
    <property type="entry name" value="Glyco_hydro_32"/>
</dbReference>
<evidence type="ECO:0000256" key="6">
    <source>
        <dbReference type="ARBA" id="ARBA00023295"/>
    </source>
</evidence>
<dbReference type="Pfam" id="PF13385">
    <property type="entry name" value="Laminin_G_3"/>
    <property type="match status" value="1"/>
</dbReference>
<evidence type="ECO:0000256" key="2">
    <source>
        <dbReference type="ARBA" id="ARBA00012758"/>
    </source>
</evidence>
<dbReference type="PANTHER" id="PTHR43101">
    <property type="entry name" value="BETA-FRUCTOSIDASE"/>
    <property type="match status" value="1"/>
</dbReference>
<evidence type="ECO:0000256" key="3">
    <source>
        <dbReference type="ARBA" id="ARBA00022729"/>
    </source>
</evidence>
<keyword evidence="6 7" id="KW-0326">Glycosidase</keyword>
<comment type="similarity">
    <text evidence="1 7">Belongs to the glycosyl hydrolase 32 family.</text>
</comment>
<dbReference type="SMART" id="SM00640">
    <property type="entry name" value="Glyco_32"/>
    <property type="match status" value="1"/>
</dbReference>
<keyword evidence="4 7" id="KW-0378">Hydrolase</keyword>
<protein>
    <recommendedName>
        <fullName evidence="2">beta-fructofuranosidase</fullName>
        <ecNumber evidence="2">3.2.1.26</ecNumber>
    </recommendedName>
</protein>
<evidence type="ECO:0000256" key="5">
    <source>
        <dbReference type="ARBA" id="ARBA00023157"/>
    </source>
</evidence>